<dbReference type="RefSeq" id="WP_163922889.1">
    <property type="nucleotide sequence ID" value="NZ_AP022593.1"/>
</dbReference>
<evidence type="ECO:0000256" key="7">
    <source>
        <dbReference type="ARBA" id="ARBA00023160"/>
    </source>
</evidence>
<dbReference type="Gene3D" id="3.40.47.10">
    <property type="match status" value="2"/>
</dbReference>
<accession>A0A7I7S5S9</accession>
<keyword evidence="7" id="KW-0275">Fatty acid biosynthesis</keyword>
<dbReference type="Pfam" id="PF00109">
    <property type="entry name" value="ketoacyl-synt"/>
    <property type="match status" value="1"/>
</dbReference>
<evidence type="ECO:0000256" key="5">
    <source>
        <dbReference type="ARBA" id="ARBA00022679"/>
    </source>
</evidence>
<evidence type="ECO:0000256" key="2">
    <source>
        <dbReference type="ARBA" id="ARBA00004796"/>
    </source>
</evidence>
<dbReference type="KEGG" id="marz:MARA_52190"/>
<dbReference type="UniPathway" id="UPA00915"/>
<dbReference type="InterPro" id="IPR000794">
    <property type="entry name" value="Beta-ketoacyl_synthase"/>
</dbReference>
<keyword evidence="4" id="KW-0444">Lipid biosynthesis</keyword>
<gene>
    <name evidence="11" type="ORF">MARA_52190</name>
</gene>
<evidence type="ECO:0000256" key="1">
    <source>
        <dbReference type="ARBA" id="ARBA00004496"/>
    </source>
</evidence>
<proteinExistence type="inferred from homology"/>
<dbReference type="Pfam" id="PF02801">
    <property type="entry name" value="Ketoacyl-synt_C"/>
    <property type="match status" value="1"/>
</dbReference>
<dbReference type="PANTHER" id="PTHR11712:SF336">
    <property type="entry name" value="3-OXOACYL-[ACYL-CARRIER-PROTEIN] SYNTHASE, MITOCHONDRIAL"/>
    <property type="match status" value="1"/>
</dbReference>
<evidence type="ECO:0000256" key="9">
    <source>
        <dbReference type="RuleBase" id="RU003694"/>
    </source>
</evidence>
<keyword evidence="6" id="KW-0276">Fatty acid metabolism</keyword>
<keyword evidence="12" id="KW-1185">Reference proteome</keyword>
<dbReference type="FunFam" id="3.40.47.10:FF:000029">
    <property type="entry name" value="3-oxoacyl-[acyl-carrier-protein] synthase 1"/>
    <property type="match status" value="1"/>
</dbReference>
<dbReference type="InterPro" id="IPR014031">
    <property type="entry name" value="Ketoacyl_synth_C"/>
</dbReference>
<geneLocation type="plasmid" evidence="12">
    <name>pjcm18538 dna</name>
</geneLocation>
<keyword evidence="8" id="KW-0012">Acyltransferase</keyword>
<dbReference type="EMBL" id="AP022593">
    <property type="protein sequence ID" value="BBY51751.1"/>
    <property type="molecule type" value="Genomic_DNA"/>
</dbReference>
<sequence length="412" mass="42881">MSGQYPDVVITGVAATTALTTDAESTWAALLEGRSGIRHLSAPNLDGLDLPSRAGGQMLEDFESELSRVELRRLSWLQRMALILSRRAWANAGSPEVDTARLGVTVGTGLGSTEDIIVAYHQMQERGLKAVSPLAVQMFMPNGAAAAVGLDQKARAGVTAPLTGDASGAAAIAEAWRGIVFGDADIIICGGVELRIEGVPLAAYGQIDGVLAPGDDDPAGACRPFDRDRRGMVLGEGGAMLIMETEAHAKARGATVLARVLGAAVSSDGYDAFLPDPDAEQETYAINRTLERAGLSPTDVDHVNAHATGTVRGDQTEAIALHKVFGGHHPAVYAPKAALGHSFGAAGAIESVLTVLALRDGVVPPTLNLAHLDDEMDLDVVTGEARRGDFRHAITNSFGFGGHNVSIAFGKA</sequence>
<name>A0A7I7S5S9_9MYCO</name>
<comment type="subcellular location">
    <subcellularLocation>
        <location evidence="1">Cytoplasm</location>
    </subcellularLocation>
</comment>
<evidence type="ECO:0000256" key="6">
    <source>
        <dbReference type="ARBA" id="ARBA00022832"/>
    </source>
</evidence>
<evidence type="ECO:0000256" key="8">
    <source>
        <dbReference type="ARBA" id="ARBA00023315"/>
    </source>
</evidence>
<dbReference type="AlphaFoldDB" id="A0A7I7S5S9"/>
<feature type="domain" description="Ketosynthase family 3 (KS3)" evidence="10">
    <location>
        <begin position="5"/>
        <end position="411"/>
    </location>
</feature>
<dbReference type="Proteomes" id="UP000467428">
    <property type="component" value="Chromosome"/>
</dbReference>
<comment type="pathway">
    <text evidence="2">Lipid metabolism; mycolic acid biosynthesis.</text>
</comment>
<dbReference type="PANTHER" id="PTHR11712">
    <property type="entry name" value="POLYKETIDE SYNTHASE-RELATED"/>
    <property type="match status" value="1"/>
</dbReference>
<dbReference type="GO" id="GO:0030497">
    <property type="term" value="P:fatty acid elongation"/>
    <property type="evidence" value="ECO:0007669"/>
    <property type="project" value="UniProtKB-ARBA"/>
</dbReference>
<dbReference type="PROSITE" id="PS52004">
    <property type="entry name" value="KS3_2"/>
    <property type="match status" value="1"/>
</dbReference>
<dbReference type="InterPro" id="IPR020841">
    <property type="entry name" value="PKS_Beta-ketoAc_synthase_dom"/>
</dbReference>
<dbReference type="SUPFAM" id="SSF53901">
    <property type="entry name" value="Thiolase-like"/>
    <property type="match status" value="2"/>
</dbReference>
<organism evidence="11 12">
    <name type="scientific">Mycolicibacterium arabiense</name>
    <dbReference type="NCBI Taxonomy" id="1286181"/>
    <lineage>
        <taxon>Bacteria</taxon>
        <taxon>Bacillati</taxon>
        <taxon>Actinomycetota</taxon>
        <taxon>Actinomycetes</taxon>
        <taxon>Mycobacteriales</taxon>
        <taxon>Mycobacteriaceae</taxon>
        <taxon>Mycolicibacterium</taxon>
    </lineage>
</organism>
<keyword evidence="5 9" id="KW-0808">Transferase</keyword>
<dbReference type="GO" id="GO:0004315">
    <property type="term" value="F:3-oxoacyl-[acyl-carrier-protein] synthase activity"/>
    <property type="evidence" value="ECO:0007669"/>
    <property type="project" value="TreeGrafter"/>
</dbReference>
<dbReference type="CDD" id="cd00834">
    <property type="entry name" value="KAS_I_II"/>
    <property type="match status" value="1"/>
</dbReference>
<keyword evidence="7" id="KW-0443">Lipid metabolism</keyword>
<evidence type="ECO:0000259" key="10">
    <source>
        <dbReference type="PROSITE" id="PS52004"/>
    </source>
</evidence>
<evidence type="ECO:0000313" key="11">
    <source>
        <dbReference type="EMBL" id="BBY51751.1"/>
    </source>
</evidence>
<dbReference type="InterPro" id="IPR016039">
    <property type="entry name" value="Thiolase-like"/>
</dbReference>
<evidence type="ECO:0000313" key="12">
    <source>
        <dbReference type="Proteomes" id="UP000467428"/>
    </source>
</evidence>
<evidence type="ECO:0000256" key="3">
    <source>
        <dbReference type="ARBA" id="ARBA00008467"/>
    </source>
</evidence>
<dbReference type="SMART" id="SM00825">
    <property type="entry name" value="PKS_KS"/>
    <property type="match status" value="1"/>
</dbReference>
<dbReference type="NCBIfam" id="NF005589">
    <property type="entry name" value="PRK07314.1"/>
    <property type="match status" value="1"/>
</dbReference>
<evidence type="ECO:0000256" key="4">
    <source>
        <dbReference type="ARBA" id="ARBA00022516"/>
    </source>
</evidence>
<dbReference type="GO" id="GO:0005829">
    <property type="term" value="C:cytosol"/>
    <property type="evidence" value="ECO:0007669"/>
    <property type="project" value="TreeGrafter"/>
</dbReference>
<reference evidence="11 12" key="1">
    <citation type="journal article" date="2019" name="Emerg. Microbes Infect.">
        <title>Comprehensive subspecies identification of 175 nontuberculous mycobacteria species based on 7547 genomic profiles.</title>
        <authorList>
            <person name="Matsumoto Y."/>
            <person name="Kinjo T."/>
            <person name="Motooka D."/>
            <person name="Nabeya D."/>
            <person name="Jung N."/>
            <person name="Uechi K."/>
            <person name="Horii T."/>
            <person name="Iida T."/>
            <person name="Fujita J."/>
            <person name="Nakamura S."/>
        </authorList>
    </citation>
    <scope>NUCLEOTIDE SEQUENCE [LARGE SCALE GENOMIC DNA]</scope>
    <source>
        <strain evidence="11 12">JCM 18538</strain>
    </source>
</reference>
<dbReference type="InterPro" id="IPR014030">
    <property type="entry name" value="Ketoacyl_synth_N"/>
</dbReference>
<comment type="similarity">
    <text evidence="3 9">Belongs to the thiolase-like superfamily. Beta-ketoacyl-ACP synthases family.</text>
</comment>
<protein>
    <submittedName>
        <fullName evidence="11">3-oxoacyl-ACP synthase</fullName>
    </submittedName>
</protein>
<dbReference type="FunFam" id="3.40.47.10:FF:000018">
    <property type="entry name" value="3-oxoacyl-[acyl-carrier-protein] synthase 2"/>
    <property type="match status" value="1"/>
</dbReference>
<dbReference type="NCBIfam" id="NF005916">
    <property type="entry name" value="PRK07910.1"/>
    <property type="match status" value="1"/>
</dbReference>